<dbReference type="AlphaFoldDB" id="A0A914QPV8"/>
<protein>
    <submittedName>
        <fullName evidence="2">Uncharacterized protein</fullName>
    </submittedName>
</protein>
<name>A0A914QPV8_9BILA</name>
<accession>A0A914QPV8</accession>
<evidence type="ECO:0000313" key="2">
    <source>
        <dbReference type="WBParaSite" id="PDA_v2.g5766.t1"/>
    </source>
</evidence>
<keyword evidence="1" id="KW-1185">Reference proteome</keyword>
<proteinExistence type="predicted"/>
<dbReference type="WBParaSite" id="PDA_v2.g5766.t1">
    <property type="protein sequence ID" value="PDA_v2.g5766.t1"/>
    <property type="gene ID" value="PDA_v2.g5766"/>
</dbReference>
<organism evidence="1 2">
    <name type="scientific">Panagrolaimus davidi</name>
    <dbReference type="NCBI Taxonomy" id="227884"/>
    <lineage>
        <taxon>Eukaryota</taxon>
        <taxon>Metazoa</taxon>
        <taxon>Ecdysozoa</taxon>
        <taxon>Nematoda</taxon>
        <taxon>Chromadorea</taxon>
        <taxon>Rhabditida</taxon>
        <taxon>Tylenchina</taxon>
        <taxon>Panagrolaimomorpha</taxon>
        <taxon>Panagrolaimoidea</taxon>
        <taxon>Panagrolaimidae</taxon>
        <taxon>Panagrolaimus</taxon>
    </lineage>
</organism>
<sequence>MFYILMNPISAKKYKKMIKSCKYFFVKNSILIVNYSIHNGDQCSFNIAPTNITSKTFTELLEIPHFSKLKSLQINNIPDIFDIEAFCTYMKKNRATKFDFLFVRSVCDAYKARLEEIVDEILATEVLDYNPPLLYFHGFYYGKYMRLLRCFKKFV</sequence>
<reference evidence="2" key="1">
    <citation type="submission" date="2022-11" db="UniProtKB">
        <authorList>
            <consortium name="WormBaseParasite"/>
        </authorList>
    </citation>
    <scope>IDENTIFICATION</scope>
</reference>
<dbReference type="Proteomes" id="UP000887578">
    <property type="component" value="Unplaced"/>
</dbReference>
<evidence type="ECO:0000313" key="1">
    <source>
        <dbReference type="Proteomes" id="UP000887578"/>
    </source>
</evidence>